<keyword evidence="1" id="KW-0732">Signal</keyword>
<name>A0A6A6EJZ5_9PEZI</name>
<protein>
    <recommendedName>
        <fullName evidence="4">Secreted protein</fullName>
    </recommendedName>
</protein>
<accession>A0A6A6EJZ5</accession>
<reference evidence="2" key="1">
    <citation type="journal article" date="2020" name="Stud. Mycol.">
        <title>101 Dothideomycetes genomes: a test case for predicting lifestyles and emergence of pathogens.</title>
        <authorList>
            <person name="Haridas S."/>
            <person name="Albert R."/>
            <person name="Binder M."/>
            <person name="Bloem J."/>
            <person name="Labutti K."/>
            <person name="Salamov A."/>
            <person name="Andreopoulos B."/>
            <person name="Baker S."/>
            <person name="Barry K."/>
            <person name="Bills G."/>
            <person name="Bluhm B."/>
            <person name="Cannon C."/>
            <person name="Castanera R."/>
            <person name="Culley D."/>
            <person name="Daum C."/>
            <person name="Ezra D."/>
            <person name="Gonzalez J."/>
            <person name="Henrissat B."/>
            <person name="Kuo A."/>
            <person name="Liang C."/>
            <person name="Lipzen A."/>
            <person name="Lutzoni F."/>
            <person name="Magnuson J."/>
            <person name="Mondo S."/>
            <person name="Nolan M."/>
            <person name="Ohm R."/>
            <person name="Pangilinan J."/>
            <person name="Park H.-J."/>
            <person name="Ramirez L."/>
            <person name="Alfaro M."/>
            <person name="Sun H."/>
            <person name="Tritt A."/>
            <person name="Yoshinaga Y."/>
            <person name="Zwiers L.-H."/>
            <person name="Turgeon B."/>
            <person name="Goodwin S."/>
            <person name="Spatafora J."/>
            <person name="Crous P."/>
            <person name="Grigoriev I."/>
        </authorList>
    </citation>
    <scope>NUCLEOTIDE SEQUENCE</scope>
    <source>
        <strain evidence="2">CBS 207.26</strain>
    </source>
</reference>
<proteinExistence type="predicted"/>
<dbReference type="EMBL" id="ML994617">
    <property type="protein sequence ID" value="KAF2191029.1"/>
    <property type="molecule type" value="Genomic_DNA"/>
</dbReference>
<organism evidence="2 3">
    <name type="scientific">Zopfia rhizophila CBS 207.26</name>
    <dbReference type="NCBI Taxonomy" id="1314779"/>
    <lineage>
        <taxon>Eukaryota</taxon>
        <taxon>Fungi</taxon>
        <taxon>Dikarya</taxon>
        <taxon>Ascomycota</taxon>
        <taxon>Pezizomycotina</taxon>
        <taxon>Dothideomycetes</taxon>
        <taxon>Dothideomycetes incertae sedis</taxon>
        <taxon>Zopfiaceae</taxon>
        <taxon>Zopfia</taxon>
    </lineage>
</organism>
<sequence length="103" mass="11455">MTLLMMALAWFAGSGVVPVLSCCSFRPSRRERTDIQCCPGGQQWSNGSSLAIVGLKSLEDGMFSLVVYHWLPSSELKFIYTIFSASLFNLSNPKYSAFSRTYP</sequence>
<dbReference type="AlphaFoldDB" id="A0A6A6EJZ5"/>
<evidence type="ECO:0000313" key="3">
    <source>
        <dbReference type="Proteomes" id="UP000800200"/>
    </source>
</evidence>
<keyword evidence="3" id="KW-1185">Reference proteome</keyword>
<evidence type="ECO:0008006" key="4">
    <source>
        <dbReference type="Google" id="ProtNLM"/>
    </source>
</evidence>
<evidence type="ECO:0000313" key="2">
    <source>
        <dbReference type="EMBL" id="KAF2191029.1"/>
    </source>
</evidence>
<dbReference type="Proteomes" id="UP000800200">
    <property type="component" value="Unassembled WGS sequence"/>
</dbReference>
<feature type="chain" id="PRO_5025411947" description="Secreted protein" evidence="1">
    <location>
        <begin position="22"/>
        <end position="103"/>
    </location>
</feature>
<evidence type="ECO:0000256" key="1">
    <source>
        <dbReference type="SAM" id="SignalP"/>
    </source>
</evidence>
<feature type="signal peptide" evidence="1">
    <location>
        <begin position="1"/>
        <end position="21"/>
    </location>
</feature>
<gene>
    <name evidence="2" type="ORF">K469DRAFT_361864</name>
</gene>